<evidence type="ECO:0000313" key="2">
    <source>
        <dbReference type="Proteomes" id="UP001176941"/>
    </source>
</evidence>
<proteinExistence type="predicted"/>
<evidence type="ECO:0000313" key="1">
    <source>
        <dbReference type="EMBL" id="CAI9164411.1"/>
    </source>
</evidence>
<reference evidence="1" key="1">
    <citation type="submission" date="2023-04" db="EMBL/GenBank/DDBJ databases">
        <authorList>
            <consortium name="ELIXIR-Norway"/>
        </authorList>
    </citation>
    <scope>NUCLEOTIDE SEQUENCE [LARGE SCALE GENOMIC DNA]</scope>
</reference>
<name>A0ABN8YTP6_RANTA</name>
<dbReference type="EMBL" id="OX459959">
    <property type="protein sequence ID" value="CAI9164411.1"/>
    <property type="molecule type" value="Genomic_DNA"/>
</dbReference>
<dbReference type="Proteomes" id="UP001176941">
    <property type="component" value="Chromosome 23"/>
</dbReference>
<gene>
    <name evidence="1" type="ORF">MRATA1EN1_LOCUS13373</name>
</gene>
<protein>
    <submittedName>
        <fullName evidence="1">Uncharacterized protein</fullName>
    </submittedName>
</protein>
<sequence>MLRELLLGPCLGGRSLCSPKVRVELLPLSVTVVGPVVPLCVLIALRYMHIPGPWHSQVSEEIPRRGTEKILQSHAAPGHSLEPSTHASGPPTWVKLREMLAELPPWVGTTPRGSQDHCRSLGAQSLAALDEAGSDVRRWGSGAKKGLLQGLAW</sequence>
<keyword evidence="2" id="KW-1185">Reference proteome</keyword>
<organism evidence="1 2">
    <name type="scientific">Rangifer tarandus platyrhynchus</name>
    <name type="common">Svalbard reindeer</name>
    <dbReference type="NCBI Taxonomy" id="3082113"/>
    <lineage>
        <taxon>Eukaryota</taxon>
        <taxon>Metazoa</taxon>
        <taxon>Chordata</taxon>
        <taxon>Craniata</taxon>
        <taxon>Vertebrata</taxon>
        <taxon>Euteleostomi</taxon>
        <taxon>Mammalia</taxon>
        <taxon>Eutheria</taxon>
        <taxon>Laurasiatheria</taxon>
        <taxon>Artiodactyla</taxon>
        <taxon>Ruminantia</taxon>
        <taxon>Pecora</taxon>
        <taxon>Cervidae</taxon>
        <taxon>Odocoileinae</taxon>
        <taxon>Rangifer</taxon>
    </lineage>
</organism>
<accession>A0ABN8YTP6</accession>